<reference evidence="1" key="1">
    <citation type="submission" date="2018-10" db="EMBL/GenBank/DDBJ databases">
        <title>Hidden diversity of soil giant viruses.</title>
        <authorList>
            <person name="Schulz F."/>
            <person name="Alteio L."/>
            <person name="Goudeau D."/>
            <person name="Ryan E.M."/>
            <person name="Malmstrom R.R."/>
            <person name="Blanchard J."/>
            <person name="Woyke T."/>
        </authorList>
    </citation>
    <scope>NUCLEOTIDE SEQUENCE</scope>
    <source>
        <strain evidence="1">HAV1</strain>
    </source>
</reference>
<accession>A0A3G5A1C8</accession>
<protein>
    <submittedName>
        <fullName evidence="1">Uncharacterized protein</fullName>
    </submittedName>
</protein>
<organism evidence="1">
    <name type="scientific">Harvfovirus sp</name>
    <dbReference type="NCBI Taxonomy" id="2487768"/>
    <lineage>
        <taxon>Viruses</taxon>
        <taxon>Varidnaviria</taxon>
        <taxon>Bamfordvirae</taxon>
        <taxon>Nucleocytoviricota</taxon>
        <taxon>Megaviricetes</taxon>
        <taxon>Imitervirales</taxon>
        <taxon>Mimiviridae</taxon>
        <taxon>Klosneuvirinae</taxon>
    </lineage>
</organism>
<dbReference type="EMBL" id="MK072255">
    <property type="protein sequence ID" value="AYV81018.1"/>
    <property type="molecule type" value="Genomic_DNA"/>
</dbReference>
<sequence>MKCENCQSEGGITVNIIDICLCDACHKSEDFRLVSKSLAKTIYNLSEGDLAEGELQEFYADQMVLFYEREIKELVNKKRVVPKVKKVETRGEKLDKILVSHGFTRTDFKDDIIENYLTGGRRLTKAISEKFREHQIKDAIKEHLSYLNDKYQICEAFIKGKNEIEDVRLRLEGIKWMRDYVPIMVSLENLLGYSKEDEPLVQRAIKIWIDLGRPEPNPPSYFSEYLRRIEVNAIQNKFTSSANNDFLTKENMKGYIDKIYSDLIELNIMNIISYEEYIEIAIRITQEIVFTIIRDDVVNFFNEKFVDIRINAQEIIEYDQSRISMYQYTENQLKKIIDRAIMDHNTGLNKKLRLKMIFERKKRIENALKCSMDACINLGSIQCIDLKCGKCCVNNNCDRHH</sequence>
<proteinExistence type="predicted"/>
<gene>
    <name evidence="1" type="ORF">Harvfovirus13_24</name>
</gene>
<evidence type="ECO:0000313" key="1">
    <source>
        <dbReference type="EMBL" id="AYV81018.1"/>
    </source>
</evidence>
<name>A0A3G5A1C8_9VIRU</name>